<dbReference type="FunFam" id="3.20.20.70:FF:000138">
    <property type="entry name" value="NADPH dehydrogenase 1"/>
    <property type="match status" value="1"/>
</dbReference>
<dbReference type="InterPro" id="IPR045247">
    <property type="entry name" value="Oye-like"/>
</dbReference>
<dbReference type="Pfam" id="PF00724">
    <property type="entry name" value="Oxidored_FMN"/>
    <property type="match status" value="1"/>
</dbReference>
<sequence length="377" mass="41924">MSSPILFQPVKVGNVDLKHRVVMAPCTRVRCTKFHDLQPHMKEYYAQRASTPGTLIISEGTFPSAASGGNPNYPGIWGEEHIKAWKEITDVIHAKGSFIFMQLMARGRVAETAHLKAINPSFEVVSSSNIGLSNRPSTVPKPRSLTLDEINGYIELYATAAANAINKAGCDGVELHAANGYMIDQFTQDVCNIRTDEYGGSIENRCRFALEIVKKVGERVGLGRVGVRISPWSQFQEMGMRDPKPTFTYLVSKLKELYPSLAYLHVIEPRIKGNITIDELAYPDASNDFIRDIWAPLPLVSAGAYTRNQAIERAEKSSGTELIAFGRYFISNPDLPLRLKSDIPLNPYDRSTFYVHGDTSARGYTDYPFATNVPRSI</sequence>
<dbReference type="PANTHER" id="PTHR22893:SF91">
    <property type="entry name" value="NADPH DEHYDROGENASE 2-RELATED"/>
    <property type="match status" value="1"/>
</dbReference>
<organism evidence="2 3">
    <name type="scientific">Moniliophthora roreri</name>
    <name type="common">Frosty pod rot fungus</name>
    <name type="synonym">Monilia roreri</name>
    <dbReference type="NCBI Taxonomy" id="221103"/>
    <lineage>
        <taxon>Eukaryota</taxon>
        <taxon>Fungi</taxon>
        <taxon>Dikarya</taxon>
        <taxon>Basidiomycota</taxon>
        <taxon>Agaricomycotina</taxon>
        <taxon>Agaricomycetes</taxon>
        <taxon>Agaricomycetidae</taxon>
        <taxon>Agaricales</taxon>
        <taxon>Marasmiineae</taxon>
        <taxon>Marasmiaceae</taxon>
        <taxon>Moniliophthora</taxon>
    </lineage>
</organism>
<dbReference type="CDD" id="cd02933">
    <property type="entry name" value="OYE_like_FMN"/>
    <property type="match status" value="1"/>
</dbReference>
<dbReference type="AlphaFoldDB" id="A0A0W0FNE5"/>
<gene>
    <name evidence="2" type="ORF">WG66_9540</name>
</gene>
<dbReference type="GO" id="GO:0003959">
    <property type="term" value="F:NADPH dehydrogenase activity"/>
    <property type="evidence" value="ECO:0007669"/>
    <property type="project" value="TreeGrafter"/>
</dbReference>
<dbReference type="Gene3D" id="3.20.20.70">
    <property type="entry name" value="Aldolase class I"/>
    <property type="match status" value="1"/>
</dbReference>
<reference evidence="2 3" key="1">
    <citation type="submission" date="2015-12" db="EMBL/GenBank/DDBJ databases">
        <title>Draft genome sequence of Moniliophthora roreri, the causal agent of frosty pod rot of cacao.</title>
        <authorList>
            <person name="Aime M.C."/>
            <person name="Diaz-Valderrama J.R."/>
            <person name="Kijpornyongpan T."/>
            <person name="Phillips-Mora W."/>
        </authorList>
    </citation>
    <scope>NUCLEOTIDE SEQUENCE [LARGE SCALE GENOMIC DNA]</scope>
    <source>
        <strain evidence="2 3">MCA 2952</strain>
    </source>
</reference>
<dbReference type="Proteomes" id="UP000054988">
    <property type="component" value="Unassembled WGS sequence"/>
</dbReference>
<dbReference type="InterPro" id="IPR013785">
    <property type="entry name" value="Aldolase_TIM"/>
</dbReference>
<dbReference type="GO" id="GO:0010181">
    <property type="term" value="F:FMN binding"/>
    <property type="evidence" value="ECO:0007669"/>
    <property type="project" value="InterPro"/>
</dbReference>
<dbReference type="PANTHER" id="PTHR22893">
    <property type="entry name" value="NADH OXIDOREDUCTASE-RELATED"/>
    <property type="match status" value="1"/>
</dbReference>
<name>A0A0W0FNE5_MONRR</name>
<evidence type="ECO:0000313" key="3">
    <source>
        <dbReference type="Proteomes" id="UP000054988"/>
    </source>
</evidence>
<dbReference type="EMBL" id="LATX01001806">
    <property type="protein sequence ID" value="KTB37863.1"/>
    <property type="molecule type" value="Genomic_DNA"/>
</dbReference>
<feature type="domain" description="NADH:flavin oxidoreductase/NADH oxidase N-terminal" evidence="1">
    <location>
        <begin position="6"/>
        <end position="346"/>
    </location>
</feature>
<evidence type="ECO:0000313" key="2">
    <source>
        <dbReference type="EMBL" id="KTB37863.1"/>
    </source>
</evidence>
<comment type="caution">
    <text evidence="2">The sequence shown here is derived from an EMBL/GenBank/DDBJ whole genome shotgun (WGS) entry which is preliminary data.</text>
</comment>
<evidence type="ECO:0000259" key="1">
    <source>
        <dbReference type="Pfam" id="PF00724"/>
    </source>
</evidence>
<accession>A0A0W0FNE5</accession>
<dbReference type="InterPro" id="IPR001155">
    <property type="entry name" value="OxRdtase_FMN_N"/>
</dbReference>
<dbReference type="eggNOG" id="KOG0134">
    <property type="taxonomic scope" value="Eukaryota"/>
</dbReference>
<protein>
    <recommendedName>
        <fullName evidence="1">NADH:flavin oxidoreductase/NADH oxidase N-terminal domain-containing protein</fullName>
    </recommendedName>
</protein>
<proteinExistence type="predicted"/>
<dbReference type="SUPFAM" id="SSF51395">
    <property type="entry name" value="FMN-linked oxidoreductases"/>
    <property type="match status" value="1"/>
</dbReference>